<dbReference type="InterPro" id="IPR002298">
    <property type="entry name" value="DNA_polymerase_A"/>
</dbReference>
<keyword evidence="13" id="KW-0540">Nuclease</keyword>
<dbReference type="OrthoDB" id="9806424at2"/>
<feature type="domain" description="5'-3' exonuclease" evidence="15">
    <location>
        <begin position="10"/>
        <end position="268"/>
    </location>
</feature>
<evidence type="ECO:0000256" key="3">
    <source>
        <dbReference type="ARBA" id="ARBA00020311"/>
    </source>
</evidence>
<dbReference type="Gene3D" id="1.10.150.20">
    <property type="entry name" value="5' to 3' exonuclease, C-terminal subdomain"/>
    <property type="match status" value="2"/>
</dbReference>
<evidence type="ECO:0000256" key="11">
    <source>
        <dbReference type="ARBA" id="ARBA00049244"/>
    </source>
</evidence>
<dbReference type="InterPro" id="IPR020045">
    <property type="entry name" value="DNA_polI_H3TH"/>
</dbReference>
<proteinExistence type="inferred from homology"/>
<dbReference type="InterPro" id="IPR002421">
    <property type="entry name" value="5-3_exonuclease"/>
</dbReference>
<feature type="domain" description="DNA-directed DNA polymerase family A palm" evidence="16">
    <location>
        <begin position="641"/>
        <end position="848"/>
    </location>
</feature>
<dbReference type="PRINTS" id="PR00868">
    <property type="entry name" value="DNAPOLI"/>
</dbReference>
<dbReference type="Gene3D" id="1.20.1060.10">
    <property type="entry name" value="Taq DNA Polymerase, Chain T, domain 4"/>
    <property type="match status" value="1"/>
</dbReference>
<keyword evidence="7 13" id="KW-0227">DNA damage</keyword>
<dbReference type="GO" id="GO:0003677">
    <property type="term" value="F:DNA binding"/>
    <property type="evidence" value="ECO:0007669"/>
    <property type="project" value="UniProtKB-UniRule"/>
</dbReference>
<dbReference type="CDD" id="cd09859">
    <property type="entry name" value="PIN_53EXO"/>
    <property type="match status" value="1"/>
</dbReference>
<name>A0A1T4XGR8_9BACT</name>
<dbReference type="SUPFAM" id="SSF47807">
    <property type="entry name" value="5' to 3' exonuclease, C-terminal subdomain"/>
    <property type="match status" value="1"/>
</dbReference>
<dbReference type="EMBL" id="FUYC01000010">
    <property type="protein sequence ID" value="SKA88295.1"/>
    <property type="molecule type" value="Genomic_DNA"/>
</dbReference>
<evidence type="ECO:0000259" key="15">
    <source>
        <dbReference type="SMART" id="SM00475"/>
    </source>
</evidence>
<dbReference type="SMART" id="SM00279">
    <property type="entry name" value="HhH2"/>
    <property type="match status" value="1"/>
</dbReference>
<protein>
    <recommendedName>
        <fullName evidence="3 12">DNA polymerase I</fullName>
        <ecNumber evidence="2 12">2.7.7.7</ecNumber>
    </recommendedName>
</protein>
<evidence type="ECO:0000256" key="13">
    <source>
        <dbReference type="RuleBase" id="RU004460"/>
    </source>
</evidence>
<evidence type="ECO:0000259" key="16">
    <source>
        <dbReference type="SMART" id="SM00482"/>
    </source>
</evidence>
<dbReference type="InterPro" id="IPR036279">
    <property type="entry name" value="5-3_exonuclease_C_sf"/>
</dbReference>
<dbReference type="SMART" id="SM00482">
    <property type="entry name" value="POLAc"/>
    <property type="match status" value="1"/>
</dbReference>
<gene>
    <name evidence="13" type="primary">polA</name>
    <name evidence="17" type="ORF">SAMN02745704_02101</name>
</gene>
<dbReference type="InterPro" id="IPR008918">
    <property type="entry name" value="HhH2"/>
</dbReference>
<dbReference type="InterPro" id="IPR019760">
    <property type="entry name" value="DNA-dir_DNA_pol_A_CS"/>
</dbReference>
<accession>A0A1T4XGR8</accession>
<dbReference type="Pfam" id="PF00476">
    <property type="entry name" value="DNA_pol_A"/>
    <property type="match status" value="1"/>
</dbReference>
<dbReference type="NCBIfam" id="TIGR00593">
    <property type="entry name" value="pola"/>
    <property type="match status" value="1"/>
</dbReference>
<evidence type="ECO:0000256" key="7">
    <source>
        <dbReference type="ARBA" id="ARBA00022763"/>
    </source>
</evidence>
<dbReference type="FunFam" id="1.20.1060.10:FF:000001">
    <property type="entry name" value="DNA polymerase I"/>
    <property type="match status" value="1"/>
</dbReference>
<evidence type="ECO:0000256" key="6">
    <source>
        <dbReference type="ARBA" id="ARBA00022705"/>
    </source>
</evidence>
<reference evidence="17 18" key="1">
    <citation type="submission" date="2017-02" db="EMBL/GenBank/DDBJ databases">
        <authorList>
            <person name="Peterson S.W."/>
        </authorList>
    </citation>
    <scope>NUCLEOTIDE SEQUENCE [LARGE SCALE GENOMIC DNA]</scope>
    <source>
        <strain evidence="17 18">DSM 16080</strain>
    </source>
</reference>
<evidence type="ECO:0000256" key="8">
    <source>
        <dbReference type="ARBA" id="ARBA00022932"/>
    </source>
</evidence>
<dbReference type="PANTHER" id="PTHR10133:SF27">
    <property type="entry name" value="DNA POLYMERASE NU"/>
    <property type="match status" value="1"/>
</dbReference>
<evidence type="ECO:0000313" key="18">
    <source>
        <dbReference type="Proteomes" id="UP000190027"/>
    </source>
</evidence>
<dbReference type="AlphaFoldDB" id="A0A1T4XGR8"/>
<keyword evidence="14" id="KW-0175">Coiled coil</keyword>
<keyword evidence="6 13" id="KW-0235">DNA replication</keyword>
<keyword evidence="4 13" id="KW-0808">Transferase</keyword>
<dbReference type="NCBIfam" id="NF004397">
    <property type="entry name" value="PRK05755.1"/>
    <property type="match status" value="1"/>
</dbReference>
<evidence type="ECO:0000256" key="5">
    <source>
        <dbReference type="ARBA" id="ARBA00022695"/>
    </source>
</evidence>
<comment type="similarity">
    <text evidence="1 13">Belongs to the DNA polymerase type-A family.</text>
</comment>
<dbReference type="STRING" id="1121449.SAMN02745704_02101"/>
<dbReference type="Pfam" id="PF01367">
    <property type="entry name" value="5_3_exonuc"/>
    <property type="match status" value="1"/>
</dbReference>
<evidence type="ECO:0000256" key="14">
    <source>
        <dbReference type="SAM" id="Coils"/>
    </source>
</evidence>
<dbReference type="InterPro" id="IPR036397">
    <property type="entry name" value="RNaseH_sf"/>
</dbReference>
<dbReference type="InterPro" id="IPR043502">
    <property type="entry name" value="DNA/RNA_pol_sf"/>
</dbReference>
<dbReference type="Gene3D" id="3.40.50.1010">
    <property type="entry name" value="5'-nuclease"/>
    <property type="match status" value="1"/>
</dbReference>
<dbReference type="PROSITE" id="PS00447">
    <property type="entry name" value="DNA_POLYMERASE_A"/>
    <property type="match status" value="1"/>
</dbReference>
<keyword evidence="5 13" id="KW-0548">Nucleotidyltransferase</keyword>
<evidence type="ECO:0000256" key="12">
    <source>
        <dbReference type="NCBIfam" id="TIGR00593"/>
    </source>
</evidence>
<dbReference type="GO" id="GO:0006261">
    <property type="term" value="P:DNA-templated DNA replication"/>
    <property type="evidence" value="ECO:0007669"/>
    <property type="project" value="UniProtKB-UniRule"/>
</dbReference>
<evidence type="ECO:0000256" key="10">
    <source>
        <dbReference type="ARBA" id="ARBA00023204"/>
    </source>
</evidence>
<evidence type="ECO:0000256" key="2">
    <source>
        <dbReference type="ARBA" id="ARBA00012417"/>
    </source>
</evidence>
<evidence type="ECO:0000256" key="4">
    <source>
        <dbReference type="ARBA" id="ARBA00022679"/>
    </source>
</evidence>
<dbReference type="SUPFAM" id="SSF56672">
    <property type="entry name" value="DNA/RNA polymerases"/>
    <property type="match status" value="1"/>
</dbReference>
<dbReference type="GO" id="GO:0003887">
    <property type="term" value="F:DNA-directed DNA polymerase activity"/>
    <property type="evidence" value="ECO:0007669"/>
    <property type="project" value="UniProtKB-UniRule"/>
</dbReference>
<dbReference type="Pfam" id="PF02739">
    <property type="entry name" value="5_3_exonuc_N"/>
    <property type="match status" value="1"/>
</dbReference>
<dbReference type="Proteomes" id="UP000190027">
    <property type="component" value="Unassembled WGS sequence"/>
</dbReference>
<dbReference type="Gene3D" id="3.30.70.370">
    <property type="match status" value="1"/>
</dbReference>
<dbReference type="GO" id="GO:0006302">
    <property type="term" value="P:double-strand break repair"/>
    <property type="evidence" value="ECO:0007669"/>
    <property type="project" value="TreeGrafter"/>
</dbReference>
<dbReference type="SMART" id="SM00475">
    <property type="entry name" value="53EXOc"/>
    <property type="match status" value="1"/>
</dbReference>
<evidence type="ECO:0000256" key="1">
    <source>
        <dbReference type="ARBA" id="ARBA00007705"/>
    </source>
</evidence>
<dbReference type="RefSeq" id="WP_078717653.1">
    <property type="nucleotide sequence ID" value="NZ_FUYC01000010.1"/>
</dbReference>
<evidence type="ECO:0000256" key="9">
    <source>
        <dbReference type="ARBA" id="ARBA00023125"/>
    </source>
</evidence>
<dbReference type="CDD" id="cd08637">
    <property type="entry name" value="DNA_pol_A_pol_I_C"/>
    <property type="match status" value="1"/>
</dbReference>
<dbReference type="InterPro" id="IPR020046">
    <property type="entry name" value="5-3_exonucl_a-hlix_arch_N"/>
</dbReference>
<dbReference type="SUPFAM" id="SSF88723">
    <property type="entry name" value="PIN domain-like"/>
    <property type="match status" value="1"/>
</dbReference>
<comment type="function">
    <text evidence="13">In addition to polymerase activity, this DNA polymerase exhibits 5'-3' exonuclease activity.</text>
</comment>
<dbReference type="EC" id="2.7.7.7" evidence="2 12"/>
<organism evidence="17 18">
    <name type="scientific">Paucidesulfovibrio gracilis DSM 16080</name>
    <dbReference type="NCBI Taxonomy" id="1121449"/>
    <lineage>
        <taxon>Bacteria</taxon>
        <taxon>Pseudomonadati</taxon>
        <taxon>Thermodesulfobacteriota</taxon>
        <taxon>Desulfovibrionia</taxon>
        <taxon>Desulfovibrionales</taxon>
        <taxon>Desulfovibrionaceae</taxon>
        <taxon>Paucidesulfovibrio</taxon>
    </lineage>
</organism>
<dbReference type="PANTHER" id="PTHR10133">
    <property type="entry name" value="DNA POLYMERASE I"/>
    <property type="match status" value="1"/>
</dbReference>
<dbReference type="InterPro" id="IPR001098">
    <property type="entry name" value="DNA-dir_DNA_pol_A_palm_dom"/>
</dbReference>
<dbReference type="FunFam" id="1.10.150.20:FF:000002">
    <property type="entry name" value="DNA polymerase I"/>
    <property type="match status" value="1"/>
</dbReference>
<keyword evidence="18" id="KW-1185">Reference proteome</keyword>
<keyword evidence="10 13" id="KW-0234">DNA repair</keyword>
<dbReference type="FunFam" id="1.10.150.20:FF:000003">
    <property type="entry name" value="DNA polymerase I"/>
    <property type="match status" value="1"/>
</dbReference>
<dbReference type="InterPro" id="IPR029060">
    <property type="entry name" value="PIN-like_dom_sf"/>
</dbReference>
<feature type="coiled-coil region" evidence="14">
    <location>
        <begin position="505"/>
        <end position="532"/>
    </location>
</feature>
<evidence type="ECO:0000313" key="17">
    <source>
        <dbReference type="EMBL" id="SKA88295.1"/>
    </source>
</evidence>
<dbReference type="Gene3D" id="3.30.420.10">
    <property type="entry name" value="Ribonuclease H-like superfamily/Ribonuclease H"/>
    <property type="match status" value="1"/>
</dbReference>
<keyword evidence="9 13" id="KW-0238">DNA-binding</keyword>
<sequence length="884" mass="98532">MSIKERFPDGPEPLYLVDGTSFLYRGFYAYPDLQRSDGMPTNAIFIVLRILLRILREERPKYLGFIMDGKGPTFRHELFEPYKAQRPRMPEDMAVQIDPLREAVQLMGLHLLVSEGVEADDCIASLAARHKEERPVVIVGSDKDLKQCLDEQVVLWDPAGKREKVTTLDIFCEETGLTPAQWPDFQALTGDSSDNIPGIPGVGPKTAEKIMAQAATLEDLRDGGAERLPDKLRAKVTEHMEKVFLYRELTRMRTDCCEEHGLEQLRVQPLHTDDLFDFLTTFEFRSLARDLRSMVPEAPTAAEPVAAATGQASLFGTAAPVPSVPPLTLHKAEQPDQLPNPDDALVGLVSMDNGLRIAVQSREEIGSEQQYTGSLPELIDYLARARTVVCPDVHDLLRSDAAWDALPLERWFDLSLAAYLLNPEERNYSWDRLHQSLFQSDPDDPEGHEPADLHPDAQAGAALLYLERVRPKLHAANLETLLRDVELPLLPVLAAMERQGIHLDKQAFRAFLDEVQERIDELTKEIHELAGENFNIRSSQQMAVVLFDKLGLKPAGKTPGGALSTANQVLEKIRSAHPIVEAILQFRMLEKLRSTYLAPLPRLMDDNGRLHTHFNLTATATGRLSSSGPNLQNIPIRGPQGKRMRACFTATPGNLLAAADYSQIELRVLAHFSQDPALLDAFAQDEDIHSRTAALLFDKDSPQAVSGEERRSAKTINFGLIYGMGPQRLARELQVPLSEAKSFIERYFERLATLKAFYDTIVEDAATHGYVTTLAGRRRLLPGLHSRNQQMVSQAKRQAVNTVIQGSAADVIKLAMLAAHQDTVLQELNAPLILQVHDELLLEASESVALQAGERLVEIMQNVTELRVPLRVDMGVGHNWAEAH</sequence>
<keyword evidence="8 13" id="KW-0239">DNA-directed DNA polymerase</keyword>
<comment type="catalytic activity">
    <reaction evidence="11 13">
        <text>DNA(n) + a 2'-deoxyribonucleoside 5'-triphosphate = DNA(n+1) + diphosphate</text>
        <dbReference type="Rhea" id="RHEA:22508"/>
        <dbReference type="Rhea" id="RHEA-COMP:17339"/>
        <dbReference type="Rhea" id="RHEA-COMP:17340"/>
        <dbReference type="ChEBI" id="CHEBI:33019"/>
        <dbReference type="ChEBI" id="CHEBI:61560"/>
        <dbReference type="ChEBI" id="CHEBI:173112"/>
        <dbReference type="EC" id="2.7.7.7"/>
    </reaction>
</comment>
<dbReference type="GO" id="GO:0008409">
    <property type="term" value="F:5'-3' exonuclease activity"/>
    <property type="evidence" value="ECO:0007669"/>
    <property type="project" value="UniProtKB-UniRule"/>
</dbReference>
<keyword evidence="13" id="KW-0378">Hydrolase</keyword>
<keyword evidence="13" id="KW-0269">Exonuclease</keyword>
<dbReference type="InterPro" id="IPR018320">
    <property type="entry name" value="DNA_polymerase_1"/>
</dbReference>
<dbReference type="CDD" id="cd09898">
    <property type="entry name" value="H3TH_53EXO"/>
    <property type="match status" value="1"/>
</dbReference>